<evidence type="ECO:0000313" key="2">
    <source>
        <dbReference type="Proteomes" id="UP000288227"/>
    </source>
</evidence>
<accession>A0A401U7K9</accession>
<keyword evidence="2" id="KW-1185">Reference proteome</keyword>
<reference evidence="1 2" key="1">
    <citation type="submission" date="2018-11" db="EMBL/GenBank/DDBJ databases">
        <title>Chryseotalea sanarue gen. nov., sp., nov., a member of the family Cytophagaceae, isolated from a brackish lake in Hamamatsu Japan.</title>
        <authorList>
            <person name="Maejima Y."/>
            <person name="Iino T."/>
            <person name="Muraguchi Y."/>
            <person name="Fukuda K."/>
            <person name="Ohkuma M."/>
            <person name="Moriuchi R."/>
            <person name="Dohra H."/>
            <person name="Kimbara K."/>
            <person name="Shintani M."/>
        </authorList>
    </citation>
    <scope>NUCLEOTIDE SEQUENCE [LARGE SCALE GENOMIC DNA]</scope>
    <source>
        <strain evidence="1 2">Ys</strain>
    </source>
</reference>
<gene>
    <name evidence="1" type="ORF">SanaruYs_10920</name>
</gene>
<comment type="caution">
    <text evidence="1">The sequence shown here is derived from an EMBL/GenBank/DDBJ whole genome shotgun (WGS) entry which is preliminary data.</text>
</comment>
<dbReference type="EMBL" id="BHXQ01000002">
    <property type="protein sequence ID" value="GCC50873.1"/>
    <property type="molecule type" value="Genomic_DNA"/>
</dbReference>
<protein>
    <submittedName>
        <fullName evidence="1">DUF4221 domain-containing protein</fullName>
    </submittedName>
</protein>
<sequence length="380" mass="44448">MACSNTKTEQHLQHNTISTQKYTLVPYDTLSVPIDSLTSNFYPLFQFRQFSGQNVLAIYSSNAHRIYLYNFATQQNFQTIALQNEGPHAVPQLQGFHLHKKDSIFLFTFNHNNIQLVDSLGQVTDNYNVDNQLDRSSNYEAMMVDYFDPSYIPATNLLTFWISPFIRQQTSAYYQFPLAVDYDIKQKMIIRNYGYYPDFFKGDDIYFLRSNLQRLLTDDYDIHYFDADHNMYLYHPQTKELVKTVYARSKYLPARIEASTKVGNESMPLQKQRNYNITNGRYDRLLFDKDNSIFYRFVRHPQELLAADGLMNGKLTNDLSVLILDRDFGVAGEVLLPANVFMDDFCFVSDGLLWININHPNNPMNEEHSLKFIAYKPLKL</sequence>
<dbReference type="Pfam" id="PF13970">
    <property type="entry name" value="DUF4221"/>
    <property type="match status" value="1"/>
</dbReference>
<dbReference type="InterPro" id="IPR025316">
    <property type="entry name" value="DUF4221"/>
</dbReference>
<organism evidence="1 2">
    <name type="scientific">Chryseotalea sanaruensis</name>
    <dbReference type="NCBI Taxonomy" id="2482724"/>
    <lineage>
        <taxon>Bacteria</taxon>
        <taxon>Pseudomonadati</taxon>
        <taxon>Bacteroidota</taxon>
        <taxon>Cytophagia</taxon>
        <taxon>Cytophagales</taxon>
        <taxon>Chryseotaleaceae</taxon>
        <taxon>Chryseotalea</taxon>
    </lineage>
</organism>
<proteinExistence type="predicted"/>
<dbReference type="Proteomes" id="UP000288227">
    <property type="component" value="Unassembled WGS sequence"/>
</dbReference>
<dbReference type="OrthoDB" id="828261at2"/>
<name>A0A401U7K9_9BACT</name>
<dbReference type="RefSeq" id="WP_160118588.1">
    <property type="nucleotide sequence ID" value="NZ_BHXQ01000002.1"/>
</dbReference>
<dbReference type="AlphaFoldDB" id="A0A401U7K9"/>
<evidence type="ECO:0000313" key="1">
    <source>
        <dbReference type="EMBL" id="GCC50873.1"/>
    </source>
</evidence>